<dbReference type="SUPFAM" id="SSF52038">
    <property type="entry name" value="Barstar-related"/>
    <property type="match status" value="1"/>
</dbReference>
<accession>A0A7W5JV50</accession>
<keyword evidence="4" id="KW-1185">Reference proteome</keyword>
<dbReference type="InterPro" id="IPR000468">
    <property type="entry name" value="Barstar"/>
</dbReference>
<dbReference type="Pfam" id="PF01337">
    <property type="entry name" value="Barstar"/>
    <property type="match status" value="1"/>
</dbReference>
<dbReference type="AlphaFoldDB" id="A0A7W5JV50"/>
<proteinExistence type="inferred from homology"/>
<feature type="domain" description="Barstar (barnase inhibitor)" evidence="2">
    <location>
        <begin position="45"/>
        <end position="134"/>
    </location>
</feature>
<dbReference type="EMBL" id="JACHZG010000001">
    <property type="protein sequence ID" value="MBB3326357.1"/>
    <property type="molecule type" value="Genomic_DNA"/>
</dbReference>
<sequence>MVAFELDAELTHPLDFLLLQNGPINLVTPQRLSALVGQLAGLGYQVIHLPAASWSDDADLFRSIAAQLDFPDYFGHNYPALDECLSDFAHGDFGWSPAADRGVAVAVHDFEQFSEAESYAADRLLNYAVDSARYGALFGHRLLWLVEATTNFHPQPVGARKPLWVKVNN</sequence>
<protein>
    <recommendedName>
        <fullName evidence="2">Barstar (barnase inhibitor) domain-containing protein</fullName>
    </recommendedName>
</protein>
<evidence type="ECO:0000259" key="2">
    <source>
        <dbReference type="Pfam" id="PF01337"/>
    </source>
</evidence>
<comment type="similarity">
    <text evidence="1">Belongs to the barstar family.</text>
</comment>
<dbReference type="RefSeq" id="WP_183337317.1">
    <property type="nucleotide sequence ID" value="NZ_JACHZG010000001.1"/>
</dbReference>
<evidence type="ECO:0000313" key="4">
    <source>
        <dbReference type="Proteomes" id="UP000565572"/>
    </source>
</evidence>
<gene>
    <name evidence="3" type="ORF">FHX39_001301</name>
</gene>
<evidence type="ECO:0000256" key="1">
    <source>
        <dbReference type="ARBA" id="ARBA00006845"/>
    </source>
</evidence>
<name>A0A7W5JV50_9ACTN</name>
<reference evidence="3 4" key="1">
    <citation type="submission" date="2020-08" db="EMBL/GenBank/DDBJ databases">
        <title>Sequencing the genomes of 1000 actinobacteria strains.</title>
        <authorList>
            <person name="Klenk H.-P."/>
        </authorList>
    </citation>
    <scope>NUCLEOTIDE SEQUENCE [LARGE SCALE GENOMIC DNA]</scope>
    <source>
        <strain evidence="3 4">DSM 11053</strain>
    </source>
</reference>
<dbReference type="Gene3D" id="3.30.370.10">
    <property type="entry name" value="Barstar-like"/>
    <property type="match status" value="1"/>
</dbReference>
<organism evidence="3 4">
    <name type="scientific">Microlunatus antarcticus</name>
    <dbReference type="NCBI Taxonomy" id="53388"/>
    <lineage>
        <taxon>Bacteria</taxon>
        <taxon>Bacillati</taxon>
        <taxon>Actinomycetota</taxon>
        <taxon>Actinomycetes</taxon>
        <taxon>Propionibacteriales</taxon>
        <taxon>Propionibacteriaceae</taxon>
        <taxon>Microlunatus</taxon>
    </lineage>
</organism>
<dbReference type="InterPro" id="IPR035905">
    <property type="entry name" value="Barstar-like_sf"/>
</dbReference>
<evidence type="ECO:0000313" key="3">
    <source>
        <dbReference type="EMBL" id="MBB3326357.1"/>
    </source>
</evidence>
<comment type="caution">
    <text evidence="3">The sequence shown here is derived from an EMBL/GenBank/DDBJ whole genome shotgun (WGS) entry which is preliminary data.</text>
</comment>
<dbReference type="Proteomes" id="UP000565572">
    <property type="component" value="Unassembled WGS sequence"/>
</dbReference>